<dbReference type="InterPro" id="IPR002893">
    <property type="entry name" value="Znf_MYND"/>
</dbReference>
<proteinExistence type="predicted"/>
<evidence type="ECO:0000256" key="2">
    <source>
        <dbReference type="ARBA" id="ARBA00022771"/>
    </source>
</evidence>
<dbReference type="PANTHER" id="PTHR10237:SF15">
    <property type="entry name" value="LD37257P"/>
    <property type="match status" value="1"/>
</dbReference>
<name>A0A6A6T822_9PLEO</name>
<dbReference type="GO" id="GO:0005634">
    <property type="term" value="C:nucleus"/>
    <property type="evidence" value="ECO:0007669"/>
    <property type="project" value="TreeGrafter"/>
</dbReference>
<evidence type="ECO:0000256" key="3">
    <source>
        <dbReference type="ARBA" id="ARBA00022833"/>
    </source>
</evidence>
<dbReference type="InterPro" id="IPR024119">
    <property type="entry name" value="TF_DEAF-1"/>
</dbReference>
<dbReference type="GO" id="GO:0000981">
    <property type="term" value="F:DNA-binding transcription factor activity, RNA polymerase II-specific"/>
    <property type="evidence" value="ECO:0007669"/>
    <property type="project" value="TreeGrafter"/>
</dbReference>
<dbReference type="EMBL" id="MU004355">
    <property type="protein sequence ID" value="KAF2655008.1"/>
    <property type="molecule type" value="Genomic_DNA"/>
</dbReference>
<reference evidence="6" key="1">
    <citation type="journal article" date="2020" name="Stud. Mycol.">
        <title>101 Dothideomycetes genomes: a test case for predicting lifestyles and emergence of pathogens.</title>
        <authorList>
            <person name="Haridas S."/>
            <person name="Albert R."/>
            <person name="Binder M."/>
            <person name="Bloem J."/>
            <person name="Labutti K."/>
            <person name="Salamov A."/>
            <person name="Andreopoulos B."/>
            <person name="Baker S."/>
            <person name="Barry K."/>
            <person name="Bills G."/>
            <person name="Bluhm B."/>
            <person name="Cannon C."/>
            <person name="Castanera R."/>
            <person name="Culley D."/>
            <person name="Daum C."/>
            <person name="Ezra D."/>
            <person name="Gonzalez J."/>
            <person name="Henrissat B."/>
            <person name="Kuo A."/>
            <person name="Liang C."/>
            <person name="Lipzen A."/>
            <person name="Lutzoni F."/>
            <person name="Magnuson J."/>
            <person name="Mondo S."/>
            <person name="Nolan M."/>
            <person name="Ohm R."/>
            <person name="Pangilinan J."/>
            <person name="Park H.-J."/>
            <person name="Ramirez L."/>
            <person name="Alfaro M."/>
            <person name="Sun H."/>
            <person name="Tritt A."/>
            <person name="Yoshinaga Y."/>
            <person name="Zwiers L.-H."/>
            <person name="Turgeon B."/>
            <person name="Goodwin S."/>
            <person name="Spatafora J."/>
            <person name="Crous P."/>
            <person name="Grigoriev I."/>
        </authorList>
    </citation>
    <scope>NUCLEOTIDE SEQUENCE</scope>
    <source>
        <strain evidence="6">CBS 122681</strain>
    </source>
</reference>
<dbReference type="Pfam" id="PF01753">
    <property type="entry name" value="zf-MYND"/>
    <property type="match status" value="1"/>
</dbReference>
<dbReference type="AlphaFoldDB" id="A0A6A6T822"/>
<feature type="domain" description="MYND-type" evidence="5">
    <location>
        <begin position="1178"/>
        <end position="1221"/>
    </location>
</feature>
<dbReference type="OrthoDB" id="432970at2759"/>
<evidence type="ECO:0000259" key="5">
    <source>
        <dbReference type="PROSITE" id="PS50865"/>
    </source>
</evidence>
<accession>A0A6A6T822</accession>
<keyword evidence="3" id="KW-0862">Zinc</keyword>
<protein>
    <recommendedName>
        <fullName evidence="5">MYND-type domain-containing protein</fullName>
    </recommendedName>
</protein>
<keyword evidence="2 4" id="KW-0863">Zinc-finger</keyword>
<dbReference type="Pfam" id="PF14737">
    <property type="entry name" value="DUF4470"/>
    <property type="match status" value="1"/>
</dbReference>
<dbReference type="GO" id="GO:0008270">
    <property type="term" value="F:zinc ion binding"/>
    <property type="evidence" value="ECO:0007669"/>
    <property type="project" value="UniProtKB-KW"/>
</dbReference>
<dbReference type="PROSITE" id="PS01360">
    <property type="entry name" value="ZF_MYND_1"/>
    <property type="match status" value="1"/>
</dbReference>
<dbReference type="PROSITE" id="PS50865">
    <property type="entry name" value="ZF_MYND_2"/>
    <property type="match status" value="1"/>
</dbReference>
<organism evidence="6 7">
    <name type="scientific">Lophiostoma macrostomum CBS 122681</name>
    <dbReference type="NCBI Taxonomy" id="1314788"/>
    <lineage>
        <taxon>Eukaryota</taxon>
        <taxon>Fungi</taxon>
        <taxon>Dikarya</taxon>
        <taxon>Ascomycota</taxon>
        <taxon>Pezizomycotina</taxon>
        <taxon>Dothideomycetes</taxon>
        <taxon>Pleosporomycetidae</taxon>
        <taxon>Pleosporales</taxon>
        <taxon>Lophiostomataceae</taxon>
        <taxon>Lophiostoma</taxon>
    </lineage>
</organism>
<dbReference type="SUPFAM" id="SSF144232">
    <property type="entry name" value="HIT/MYND zinc finger-like"/>
    <property type="match status" value="1"/>
</dbReference>
<evidence type="ECO:0000313" key="6">
    <source>
        <dbReference type="EMBL" id="KAF2655008.1"/>
    </source>
</evidence>
<dbReference type="Proteomes" id="UP000799324">
    <property type="component" value="Unassembled WGS sequence"/>
</dbReference>
<sequence length="1232" mass="136480">MSLKTVGLQRTSFFYPFGNTPAVCLTQSLPPDQDAAILLLGCGDFRNVLFTAYAGHGACRKLDYTCCDIEAEVIARNILAYTLIVDDTNPSQILWALYYQVIIDEETQKCLQAQAKKLLGFADSVDTWHNGPYGALIRFCDSTTLQEVVKLWESYSIHMSDTKKYNEQQSFLKGQWKKAQEFQQNKIRDGAVLDGMRSFAPVIKDSFDIVVAQYRAFWKSGASTEDKKALTAAKYFNPMLLCLRDGLIPHYGLDPLLGFHLALSRIDLAAASPLSPAVAAVPGTGKFKDQVKTAIAQFSAWCQAFRGSHHLCTVRVVNSDAIAFSHVLKGSSTGTWYRSPSDYRSLILGSADYGAGGAGPRYFDEIDTSNLTDHLGSLNILTAVRPLVWMKPTSVIQTEMLLPREVTFSDSADKLLCGDLPTVALILGLKPVHYWTNATATWHLNDSVFSDLTGRAAKINSVMSRHSIIWRPVSCTTTQFDSFPMAKLLYSVYLEMFEDESWEKRFQTFQLQDTHRLEKLTQFHQYTRASLVSLLSCVKNLNICRWSEVVDHFVELVKDDTHLNMGPHYIQSLFVHLKVLDLSNLEKLDFFHPASYRKDLKGPLRGWTDIPDVVCVTLVVPHSALTIFKENKYGGAVCHLTLQSSIAMTQCFFPDLQCAFGRVVATGTPFSDGYAVEIQQDAKGWNGDSPLVVSALVSTCFLVESGDPACEVHFALKNVPTTVPLISKLGHELAIHKSAVGKSDVFITKHRPNMNSHISISPEKLAEESLYDEMEGQWYLRPILALDGARVVSAIVHAEIKSDTALSLLRAGAEVEFRLVNPFQLVLSIGSASLYRKFELPIPLTAVKSKTRIARKSGWVEYEASVCGLATLACRDDLVFPMTIVDSDKMLLENLHYVWPEVLPLLHISKTKTKLEWLNATTSTKMTMTSPEFDDYDQSQKANGPPTSARVGLKDSLFSIFVHFAGLQNTAQSTIFGLHNESAGGVNIMILGSGLRMDMANQSVCLDAAVLPLHHDMMADGLQAIAKIHSRGGNIIVKVNDAELTLWKHILPAFAERCRAWKHSPSCEYLATGKIPLTTEYGKRFMCGCGFGVFPDGYLKNLKEMEHLCKFAVRVAIPVCYSSPISNEKPSMGSTDGPPSVGMGSLGMPAFSEAVRMARNAATAVTQVEDLDVKKGSCFECGAKKGKDGKTLLKCSRCKFAQYCSTECQKANWTKEHKAFCKQLKELNDQAE</sequence>
<dbReference type="Gene3D" id="6.10.140.2220">
    <property type="match status" value="1"/>
</dbReference>
<evidence type="ECO:0000313" key="7">
    <source>
        <dbReference type="Proteomes" id="UP000799324"/>
    </source>
</evidence>
<keyword evidence="7" id="KW-1185">Reference proteome</keyword>
<keyword evidence="1" id="KW-0479">Metal-binding</keyword>
<evidence type="ECO:0000256" key="4">
    <source>
        <dbReference type="PROSITE-ProRule" id="PRU00134"/>
    </source>
</evidence>
<dbReference type="InterPro" id="IPR027974">
    <property type="entry name" value="DUF4470"/>
</dbReference>
<gene>
    <name evidence="6" type="ORF">K491DRAFT_704879</name>
</gene>
<evidence type="ECO:0000256" key="1">
    <source>
        <dbReference type="ARBA" id="ARBA00022723"/>
    </source>
</evidence>
<dbReference type="PANTHER" id="PTHR10237">
    <property type="entry name" value="DEFORMED EPIDERMAL AUTOREGULATORY FACTOR 1 HOMOLOG SUPPRESSIN"/>
    <property type="match status" value="1"/>
</dbReference>